<feature type="region of interest" description="Disordered" evidence="1">
    <location>
        <begin position="97"/>
        <end position="120"/>
    </location>
</feature>
<proteinExistence type="predicted"/>
<name>A0A1M5YYK9_9FIRM</name>
<feature type="region of interest" description="Disordered" evidence="1">
    <location>
        <begin position="30"/>
        <end position="78"/>
    </location>
</feature>
<protein>
    <recommendedName>
        <fullName evidence="5">DUF5666 domain-containing protein</fullName>
    </recommendedName>
</protein>
<feature type="compositionally biased region" description="Low complexity" evidence="1">
    <location>
        <begin position="36"/>
        <end position="78"/>
    </location>
</feature>
<evidence type="ECO:0000313" key="3">
    <source>
        <dbReference type="EMBL" id="SHI16954.1"/>
    </source>
</evidence>
<evidence type="ECO:0000256" key="2">
    <source>
        <dbReference type="SAM" id="SignalP"/>
    </source>
</evidence>
<feature type="compositionally biased region" description="Polar residues" evidence="1">
    <location>
        <begin position="102"/>
        <end position="120"/>
    </location>
</feature>
<feature type="signal peptide" evidence="2">
    <location>
        <begin position="1"/>
        <end position="20"/>
    </location>
</feature>
<evidence type="ECO:0000313" key="4">
    <source>
        <dbReference type="Proteomes" id="UP000183995"/>
    </source>
</evidence>
<dbReference type="AlphaFoldDB" id="A0A1M5YYK9"/>
<organism evidence="3 4">
    <name type="scientific">Sporobacter termitidis DSM 10068</name>
    <dbReference type="NCBI Taxonomy" id="1123282"/>
    <lineage>
        <taxon>Bacteria</taxon>
        <taxon>Bacillati</taxon>
        <taxon>Bacillota</taxon>
        <taxon>Clostridia</taxon>
        <taxon>Eubacteriales</taxon>
        <taxon>Oscillospiraceae</taxon>
        <taxon>Sporobacter</taxon>
    </lineage>
</organism>
<dbReference type="PROSITE" id="PS51257">
    <property type="entry name" value="PROKAR_LIPOPROTEIN"/>
    <property type="match status" value="1"/>
</dbReference>
<feature type="chain" id="PRO_5039165512" description="DUF5666 domain-containing protein" evidence="2">
    <location>
        <begin position="21"/>
        <end position="166"/>
    </location>
</feature>
<accession>A0A1M5YYK9</accession>
<keyword evidence="4" id="KW-1185">Reference proteome</keyword>
<gene>
    <name evidence="3" type="ORF">SAMN02745823_02993</name>
</gene>
<dbReference type="RefSeq" id="WP_073080617.1">
    <property type="nucleotide sequence ID" value="NZ_FQXV01000011.1"/>
</dbReference>
<evidence type="ECO:0000256" key="1">
    <source>
        <dbReference type="SAM" id="MobiDB-lite"/>
    </source>
</evidence>
<dbReference type="EMBL" id="FQXV01000011">
    <property type="protein sequence ID" value="SHI16954.1"/>
    <property type="molecule type" value="Genomic_DNA"/>
</dbReference>
<dbReference type="STRING" id="1123282.SAMN02745823_02993"/>
<evidence type="ECO:0008006" key="5">
    <source>
        <dbReference type="Google" id="ProtNLM"/>
    </source>
</evidence>
<sequence length="166" mass="15579">MTIKRPAVLLTAVLLAAALAGCGTNNGGPSAGTGGPTASVSALPATASPASTVTPSPGASPSSDASPAASGASPASNGAVKTFTAKVTAKSGSVLTIDVPNDSFQTNGSPSPAGTGVTTNLPLTVPDSAVITLASGKTGTIGDIKVGDTLSVTMNGSDVSAVTVNS</sequence>
<dbReference type="Proteomes" id="UP000183995">
    <property type="component" value="Unassembled WGS sequence"/>
</dbReference>
<keyword evidence="2" id="KW-0732">Signal</keyword>
<reference evidence="3 4" key="1">
    <citation type="submission" date="2016-11" db="EMBL/GenBank/DDBJ databases">
        <authorList>
            <person name="Jaros S."/>
            <person name="Januszkiewicz K."/>
            <person name="Wedrychowicz H."/>
        </authorList>
    </citation>
    <scope>NUCLEOTIDE SEQUENCE [LARGE SCALE GENOMIC DNA]</scope>
    <source>
        <strain evidence="3 4">DSM 10068</strain>
    </source>
</reference>